<organism evidence="1 2">
    <name type="scientific">Musa balbisiana</name>
    <name type="common">Banana</name>
    <dbReference type="NCBI Taxonomy" id="52838"/>
    <lineage>
        <taxon>Eukaryota</taxon>
        <taxon>Viridiplantae</taxon>
        <taxon>Streptophyta</taxon>
        <taxon>Embryophyta</taxon>
        <taxon>Tracheophyta</taxon>
        <taxon>Spermatophyta</taxon>
        <taxon>Magnoliopsida</taxon>
        <taxon>Liliopsida</taxon>
        <taxon>Zingiberales</taxon>
        <taxon>Musaceae</taxon>
        <taxon>Musa</taxon>
    </lineage>
</organism>
<name>A0A4V4H6Z1_MUSBA</name>
<protein>
    <recommendedName>
        <fullName evidence="3">DUF1677 family protein</fullName>
    </recommendedName>
</protein>
<dbReference type="STRING" id="52838.A0A4V4H6Z1"/>
<sequence>MEIEMVKCECCGLREDCTKDYIGSVKASFDGKWLCGLCCEAVRDELSRGRRKCLGVEEAIDAHMSFCGKTKSNPAVRVADGMRQMLRRRSGDLSKTASPKKLGRMASTSQITLFFWVQHKSACGQAMHKR</sequence>
<evidence type="ECO:0008006" key="3">
    <source>
        <dbReference type="Google" id="ProtNLM"/>
    </source>
</evidence>
<gene>
    <name evidence="1" type="ORF">C4D60_Mb07t27150</name>
</gene>
<dbReference type="Pfam" id="PF07911">
    <property type="entry name" value="DUF1677"/>
    <property type="match status" value="1"/>
</dbReference>
<accession>A0A4V4H6Z1</accession>
<dbReference type="PANTHER" id="PTHR33108">
    <property type="entry name" value="OS01G0745000 PROTEIN"/>
    <property type="match status" value="1"/>
</dbReference>
<dbReference type="InterPro" id="IPR012876">
    <property type="entry name" value="DUF1677_pln"/>
</dbReference>
<proteinExistence type="predicted"/>
<keyword evidence="2" id="KW-1185">Reference proteome</keyword>
<comment type="caution">
    <text evidence="1">The sequence shown here is derived from an EMBL/GenBank/DDBJ whole genome shotgun (WGS) entry which is preliminary data.</text>
</comment>
<dbReference type="EMBL" id="PYDT01000005">
    <property type="protein sequence ID" value="THU61806.1"/>
    <property type="molecule type" value="Genomic_DNA"/>
</dbReference>
<evidence type="ECO:0000313" key="1">
    <source>
        <dbReference type="EMBL" id="THU61806.1"/>
    </source>
</evidence>
<evidence type="ECO:0000313" key="2">
    <source>
        <dbReference type="Proteomes" id="UP000317650"/>
    </source>
</evidence>
<reference evidence="1 2" key="1">
    <citation type="journal article" date="2019" name="Nat. Plants">
        <title>Genome sequencing of Musa balbisiana reveals subgenome evolution and function divergence in polyploid bananas.</title>
        <authorList>
            <person name="Yao X."/>
        </authorList>
    </citation>
    <scope>NUCLEOTIDE SEQUENCE [LARGE SCALE GENOMIC DNA]</scope>
    <source>
        <strain evidence="2">cv. DH-PKW</strain>
        <tissue evidence="1">Leaves</tissue>
    </source>
</reference>
<dbReference type="Proteomes" id="UP000317650">
    <property type="component" value="Chromosome 7"/>
</dbReference>
<dbReference type="PANTHER" id="PTHR33108:SF2">
    <property type="entry name" value="OS03G0665700 PROTEIN"/>
    <property type="match status" value="1"/>
</dbReference>
<dbReference type="AlphaFoldDB" id="A0A4V4H6Z1"/>